<evidence type="ECO:0000313" key="3">
    <source>
        <dbReference type="Proteomes" id="UP000488956"/>
    </source>
</evidence>
<comment type="caution">
    <text evidence="2">The sequence shown here is derived from an EMBL/GenBank/DDBJ whole genome shotgun (WGS) entry which is preliminary data.</text>
</comment>
<protein>
    <submittedName>
        <fullName evidence="2">Uncharacterized protein</fullName>
    </submittedName>
</protein>
<accession>A0A6G0M237</accession>
<organism evidence="2 3">
    <name type="scientific">Phytophthora fragariae</name>
    <dbReference type="NCBI Taxonomy" id="53985"/>
    <lineage>
        <taxon>Eukaryota</taxon>
        <taxon>Sar</taxon>
        <taxon>Stramenopiles</taxon>
        <taxon>Oomycota</taxon>
        <taxon>Peronosporomycetes</taxon>
        <taxon>Peronosporales</taxon>
        <taxon>Peronosporaceae</taxon>
        <taxon>Phytophthora</taxon>
    </lineage>
</organism>
<feature type="compositionally biased region" description="Basic residues" evidence="1">
    <location>
        <begin position="261"/>
        <end position="271"/>
    </location>
</feature>
<dbReference type="AlphaFoldDB" id="A0A6G0M237"/>
<evidence type="ECO:0000313" key="2">
    <source>
        <dbReference type="EMBL" id="KAE9138472.1"/>
    </source>
</evidence>
<evidence type="ECO:0000256" key="1">
    <source>
        <dbReference type="SAM" id="MobiDB-lite"/>
    </source>
</evidence>
<dbReference type="Proteomes" id="UP000488956">
    <property type="component" value="Unassembled WGS sequence"/>
</dbReference>
<reference evidence="2 3" key="1">
    <citation type="submission" date="2018-09" db="EMBL/GenBank/DDBJ databases">
        <title>Genomic investigation of the strawberry pathogen Phytophthora fragariae indicates pathogenicity is determined by transcriptional variation in three key races.</title>
        <authorList>
            <person name="Adams T.M."/>
            <person name="Armitage A.D."/>
            <person name="Sobczyk M.K."/>
            <person name="Bates H.J."/>
            <person name="Dunwell J.M."/>
            <person name="Nellist C.F."/>
            <person name="Harrison R.J."/>
        </authorList>
    </citation>
    <scope>NUCLEOTIDE SEQUENCE [LARGE SCALE GENOMIC DNA]</scope>
    <source>
        <strain evidence="2 3">ONT-3</strain>
    </source>
</reference>
<sequence length="314" mass="35009">MSTSLSTPRPNSTASKLSLASPLQPTTIGDLLFNACMPLDEAEACLTKFGAKQLRTECYLWQLRIVKKGVGNNDHKIGYVALLMQQKRVFAEMQTLGVDDGPVKALSAAGAKRRTRHCMIRLLNVMFSEQFAPRVHQIDCRTTRAELDTSPTQGSLAFWTDFHDPYTTLRMDLTKLVSDLPAFTNGRYTLALSNSRMSGVHDIDFFSYCSGKIDVLYMHEWLCIRPGLLGSVKGRLPKRARLNTMLHVDESDSDDEDSQRPKKQRARKNSVKAKSDVISEILTTLQNSNACAEAVVLDCRFAQLVSTLSTLMAL</sequence>
<dbReference type="EMBL" id="QXFX01000022">
    <property type="protein sequence ID" value="KAE9138472.1"/>
    <property type="molecule type" value="Genomic_DNA"/>
</dbReference>
<proteinExistence type="predicted"/>
<gene>
    <name evidence="2" type="ORF">PF010_g953</name>
</gene>
<feature type="region of interest" description="Disordered" evidence="1">
    <location>
        <begin position="249"/>
        <end position="271"/>
    </location>
</feature>
<name>A0A6G0M237_9STRA</name>